<dbReference type="EMBL" id="BONE01000110">
    <property type="protein sequence ID" value="GIF77948.1"/>
    <property type="molecule type" value="Genomic_DNA"/>
</dbReference>
<name>A0ABQ4D3W0_9ACTN</name>
<dbReference type="Gene3D" id="3.40.50.720">
    <property type="entry name" value="NAD(P)-binding Rossmann-like Domain"/>
    <property type="match status" value="1"/>
</dbReference>
<dbReference type="InterPro" id="IPR036291">
    <property type="entry name" value="NAD(P)-bd_dom_sf"/>
</dbReference>
<proteinExistence type="predicted"/>
<sequence>MAVIGGTGLVGRHTVDALRAQGHDPVPVSRTTGVDVTTGAGLDEALDGVGAVIDSLSTEVREPAEAERFFAASTENLLAAEQRAGVGHHVVLSIVGIDRVEGNAHYAGKRVQEAMVQDGAIPWSIVAATQFYDFAAQVVGWTRVDGTAVIPPLLMRPCAVPDVAAVLVEVAVGEPLGRTIEVAGPDNHDLVDMARRTLAVRGDAVRLIASWRDQPFNVEMAGEVLLPGDDARVTPMNFETWLEYEAVKG</sequence>
<accession>A0ABQ4D3W0</accession>
<dbReference type="InterPro" id="IPR051164">
    <property type="entry name" value="NmrA-like_oxidored"/>
</dbReference>
<keyword evidence="4" id="KW-1185">Reference proteome</keyword>
<evidence type="ECO:0000313" key="3">
    <source>
        <dbReference type="EMBL" id="GIF77948.1"/>
    </source>
</evidence>
<organism evidence="3 4">
    <name type="scientific">Asanoa siamensis</name>
    <dbReference type="NCBI Taxonomy" id="926357"/>
    <lineage>
        <taxon>Bacteria</taxon>
        <taxon>Bacillati</taxon>
        <taxon>Actinomycetota</taxon>
        <taxon>Actinomycetes</taxon>
        <taxon>Micromonosporales</taxon>
        <taxon>Micromonosporaceae</taxon>
        <taxon>Asanoa</taxon>
    </lineage>
</organism>
<dbReference type="PANTHER" id="PTHR42748:SF3">
    <property type="entry name" value="BLL4366 PROTEIN"/>
    <property type="match status" value="1"/>
</dbReference>
<dbReference type="InterPro" id="IPR016040">
    <property type="entry name" value="NAD(P)-bd_dom"/>
</dbReference>
<comment type="caution">
    <text evidence="3">The sequence shown here is derived from an EMBL/GenBank/DDBJ whole genome shotgun (WGS) entry which is preliminary data.</text>
</comment>
<dbReference type="PANTHER" id="PTHR42748">
    <property type="entry name" value="NITROGEN METABOLITE REPRESSION PROTEIN NMRA FAMILY MEMBER"/>
    <property type="match status" value="1"/>
</dbReference>
<protein>
    <submittedName>
        <fullName evidence="3">LysR family transcriptional regulator</fullName>
    </submittedName>
</protein>
<dbReference type="SUPFAM" id="SSF51735">
    <property type="entry name" value="NAD(P)-binding Rossmann-fold domains"/>
    <property type="match status" value="1"/>
</dbReference>
<gene>
    <name evidence="3" type="ORF">Asi02nite_74660</name>
</gene>
<dbReference type="Pfam" id="PF13460">
    <property type="entry name" value="NAD_binding_10"/>
    <property type="match status" value="1"/>
</dbReference>
<evidence type="ECO:0000256" key="1">
    <source>
        <dbReference type="ARBA" id="ARBA00022857"/>
    </source>
</evidence>
<feature type="domain" description="NAD(P)-binding" evidence="2">
    <location>
        <begin position="5"/>
        <end position="170"/>
    </location>
</feature>
<dbReference type="Proteomes" id="UP000604117">
    <property type="component" value="Unassembled WGS sequence"/>
</dbReference>
<evidence type="ECO:0000313" key="4">
    <source>
        <dbReference type="Proteomes" id="UP000604117"/>
    </source>
</evidence>
<keyword evidence="1" id="KW-0521">NADP</keyword>
<evidence type="ECO:0000259" key="2">
    <source>
        <dbReference type="Pfam" id="PF13460"/>
    </source>
</evidence>
<reference evidence="3 4" key="1">
    <citation type="submission" date="2021-01" db="EMBL/GenBank/DDBJ databases">
        <title>Whole genome shotgun sequence of Asanoa siamensis NBRC 107932.</title>
        <authorList>
            <person name="Komaki H."/>
            <person name="Tamura T."/>
        </authorList>
    </citation>
    <scope>NUCLEOTIDE SEQUENCE [LARGE SCALE GENOMIC DNA]</scope>
    <source>
        <strain evidence="3 4">NBRC 107932</strain>
    </source>
</reference>